<keyword evidence="10 15" id="KW-0460">Magnesium</keyword>
<proteinExistence type="inferred from homology"/>
<evidence type="ECO:0000256" key="3">
    <source>
        <dbReference type="ARBA" id="ARBA00009562"/>
    </source>
</evidence>
<evidence type="ECO:0000256" key="5">
    <source>
        <dbReference type="ARBA" id="ARBA00012266"/>
    </source>
</evidence>
<comment type="similarity">
    <text evidence="3 15">Belongs to the anthranilate synthase component I family.</text>
</comment>
<dbReference type="InterPro" id="IPR006805">
    <property type="entry name" value="Anth_synth_I_N"/>
</dbReference>
<name>A0A653I381_9BACL</name>
<organism evidence="19 20">
    <name type="scientific">Exiguobacterium oxidotolerans</name>
    <dbReference type="NCBI Taxonomy" id="223958"/>
    <lineage>
        <taxon>Bacteria</taxon>
        <taxon>Bacillati</taxon>
        <taxon>Bacillota</taxon>
        <taxon>Bacilli</taxon>
        <taxon>Bacillales</taxon>
        <taxon>Bacillales Family XII. Incertae Sedis</taxon>
        <taxon>Exiguobacterium</taxon>
    </lineage>
</organism>
<evidence type="ECO:0000259" key="17">
    <source>
        <dbReference type="Pfam" id="PF00425"/>
    </source>
</evidence>
<keyword evidence="16" id="KW-0175">Coiled coil</keyword>
<comment type="subunit">
    <text evidence="4 15">Heterotetramer consisting of two non-identical subunits: a beta subunit (TrpG) and a large alpha subunit (TrpE).</text>
</comment>
<evidence type="ECO:0000256" key="9">
    <source>
        <dbReference type="ARBA" id="ARBA00022822"/>
    </source>
</evidence>
<evidence type="ECO:0000313" key="20">
    <source>
        <dbReference type="Proteomes" id="UP000439752"/>
    </source>
</evidence>
<evidence type="ECO:0000256" key="13">
    <source>
        <dbReference type="ARBA" id="ARBA00025634"/>
    </source>
</evidence>
<dbReference type="EMBL" id="CABWKQ010000002">
    <property type="protein sequence ID" value="VWX33138.1"/>
    <property type="molecule type" value="Genomic_DNA"/>
</dbReference>
<feature type="coiled-coil region" evidence="16">
    <location>
        <begin position="161"/>
        <end position="188"/>
    </location>
</feature>
<dbReference type="SUPFAM" id="SSF56322">
    <property type="entry name" value="ADC synthase"/>
    <property type="match status" value="1"/>
</dbReference>
<evidence type="ECO:0000256" key="4">
    <source>
        <dbReference type="ARBA" id="ARBA00011575"/>
    </source>
</evidence>
<evidence type="ECO:0000313" key="19">
    <source>
        <dbReference type="EMBL" id="VWX33138.1"/>
    </source>
</evidence>
<dbReference type="EC" id="4.1.3.27" evidence="5 15"/>
<evidence type="ECO:0000256" key="10">
    <source>
        <dbReference type="ARBA" id="ARBA00022842"/>
    </source>
</evidence>
<feature type="domain" description="Chorismate-utilising enzyme C-terminal" evidence="17">
    <location>
        <begin position="202"/>
        <end position="455"/>
    </location>
</feature>
<evidence type="ECO:0000256" key="7">
    <source>
        <dbReference type="ARBA" id="ARBA00022605"/>
    </source>
</evidence>
<dbReference type="Gene3D" id="3.60.120.10">
    <property type="entry name" value="Anthranilate synthase"/>
    <property type="match status" value="1"/>
</dbReference>
<comment type="catalytic activity">
    <reaction evidence="14 15">
        <text>chorismate + L-glutamine = anthranilate + pyruvate + L-glutamate + H(+)</text>
        <dbReference type="Rhea" id="RHEA:21732"/>
        <dbReference type="ChEBI" id="CHEBI:15361"/>
        <dbReference type="ChEBI" id="CHEBI:15378"/>
        <dbReference type="ChEBI" id="CHEBI:16567"/>
        <dbReference type="ChEBI" id="CHEBI:29748"/>
        <dbReference type="ChEBI" id="CHEBI:29985"/>
        <dbReference type="ChEBI" id="CHEBI:58359"/>
        <dbReference type="EC" id="4.1.3.27"/>
    </reaction>
</comment>
<keyword evidence="9 15" id="KW-0822">Tryptophan biosynthesis</keyword>
<reference evidence="19 20" key="1">
    <citation type="submission" date="2019-10" db="EMBL/GenBank/DDBJ databases">
        <authorList>
            <person name="Karimi E."/>
        </authorList>
    </citation>
    <scope>NUCLEOTIDE SEQUENCE [LARGE SCALE GENOMIC DNA]</scope>
    <source>
        <strain evidence="19">Exiguobacterium sp. 9Y</strain>
    </source>
</reference>
<dbReference type="RefSeq" id="WP_159172686.1">
    <property type="nucleotide sequence ID" value="NZ_LR732308.1"/>
</dbReference>
<keyword evidence="20" id="KW-1185">Reference proteome</keyword>
<dbReference type="GO" id="GO:0004049">
    <property type="term" value="F:anthranilate synthase activity"/>
    <property type="evidence" value="ECO:0007669"/>
    <property type="project" value="UniProtKB-EC"/>
</dbReference>
<dbReference type="Pfam" id="PF00425">
    <property type="entry name" value="Chorismate_bind"/>
    <property type="match status" value="1"/>
</dbReference>
<dbReference type="UniPathway" id="UPA00035">
    <property type="reaction ID" value="UER00040"/>
</dbReference>
<dbReference type="InterPro" id="IPR005801">
    <property type="entry name" value="ADC_synthase"/>
</dbReference>
<accession>A0A653I381</accession>
<evidence type="ECO:0000256" key="15">
    <source>
        <dbReference type="RuleBase" id="RU364045"/>
    </source>
</evidence>
<evidence type="ECO:0000256" key="2">
    <source>
        <dbReference type="ARBA" id="ARBA00004873"/>
    </source>
</evidence>
<evidence type="ECO:0000256" key="1">
    <source>
        <dbReference type="ARBA" id="ARBA00001946"/>
    </source>
</evidence>
<dbReference type="Proteomes" id="UP000439752">
    <property type="component" value="Unassembled WGS sequence"/>
</dbReference>
<dbReference type="GO" id="GO:0000162">
    <property type="term" value="P:L-tryptophan biosynthetic process"/>
    <property type="evidence" value="ECO:0007669"/>
    <property type="project" value="UniProtKB-UniPathway"/>
</dbReference>
<keyword evidence="11 15" id="KW-0057">Aromatic amino acid biosynthesis</keyword>
<keyword evidence="8 15" id="KW-0479">Metal-binding</keyword>
<dbReference type="InterPro" id="IPR015890">
    <property type="entry name" value="Chorismate_C"/>
</dbReference>
<evidence type="ECO:0000256" key="14">
    <source>
        <dbReference type="ARBA" id="ARBA00047683"/>
    </source>
</evidence>
<dbReference type="PANTHER" id="PTHR11236:SF48">
    <property type="entry name" value="ISOCHORISMATE SYNTHASE MENF"/>
    <property type="match status" value="1"/>
</dbReference>
<evidence type="ECO:0000256" key="12">
    <source>
        <dbReference type="ARBA" id="ARBA00023239"/>
    </source>
</evidence>
<protein>
    <recommendedName>
        <fullName evidence="6 15">Anthranilate synthase component 1</fullName>
        <ecNumber evidence="5 15">4.1.3.27</ecNumber>
    </recommendedName>
</protein>
<dbReference type="InterPro" id="IPR019999">
    <property type="entry name" value="Anth_synth_I-like"/>
</dbReference>
<evidence type="ECO:0000256" key="8">
    <source>
        <dbReference type="ARBA" id="ARBA00022723"/>
    </source>
</evidence>
<comment type="cofactor">
    <cofactor evidence="1 15">
        <name>Mg(2+)</name>
        <dbReference type="ChEBI" id="CHEBI:18420"/>
    </cofactor>
</comment>
<dbReference type="GO" id="GO:0046872">
    <property type="term" value="F:metal ion binding"/>
    <property type="evidence" value="ECO:0007669"/>
    <property type="project" value="UniProtKB-KW"/>
</dbReference>
<dbReference type="PANTHER" id="PTHR11236">
    <property type="entry name" value="AMINOBENZOATE/ANTHRANILATE SYNTHASE"/>
    <property type="match status" value="1"/>
</dbReference>
<dbReference type="AlphaFoldDB" id="A0A653I381"/>
<comment type="function">
    <text evidence="13 15">Part of a heterotetrameric complex that catalyzes the two-step biosynthesis of anthranilate, an intermediate in the biosynthesis of L-tryptophan. In the first step, the glutamine-binding beta subunit (TrpG) of anthranilate synthase (AS) provides the glutamine amidotransferase activity which generates ammonia as a substrate that, along with chorismate, is used in the second step, catalyzed by the large alpha subunit of AS (TrpE) to produce anthranilate. In the absence of TrpG, TrpE can synthesize anthranilate directly from chorismate and high concentrations of ammonia.</text>
</comment>
<keyword evidence="12 15" id="KW-0456">Lyase</keyword>
<dbReference type="PRINTS" id="PR00095">
    <property type="entry name" value="ANTSNTHASEI"/>
</dbReference>
<evidence type="ECO:0000256" key="6">
    <source>
        <dbReference type="ARBA" id="ARBA00020653"/>
    </source>
</evidence>
<dbReference type="InterPro" id="IPR005256">
    <property type="entry name" value="Anth_synth_I_PabB"/>
</dbReference>
<keyword evidence="7 15" id="KW-0028">Amino-acid biosynthesis</keyword>
<feature type="domain" description="Anthranilate synthase component I N-terminal" evidence="18">
    <location>
        <begin position="17"/>
        <end position="153"/>
    </location>
</feature>
<evidence type="ECO:0000256" key="11">
    <source>
        <dbReference type="ARBA" id="ARBA00023141"/>
    </source>
</evidence>
<sequence length="464" mass="52307">MIQTEELVIERLEMNGDELTPISIFRRIDGERKCLLESSTQSGNARYSIIGVDPVALLRAEGNQVTRHDLKTDESVTTIGDPVHLLQHYITRPTSEQDLPFLSGAIGYVGYDTIRAYENIGVMPKIDRNLPDALLAVYDEIILYDHLEHRVHLVHTSLGGVTDRSEMLERLKQRKQQLERTGEQTLLERPLENISYQPQMEKEDFIRLVEQAKQHIRQGDVFQLVLSQRLDATFAGDPFHFYRKLRQDNPSPYLFYIDLGELIVLGASPESLVQVKGRRVTTNPIAGTRRRGQTKQEDERLAAELVADEKERAEHRMLVDLGRNDLGKVCQVGSINVSRYMEIERFKNVMHLVSVVEGTLANGQTGADALISCLPAGTVSGAPKIRAMQLIEQYEVLKREVYAGAVGYFDVSGNLDFALAIRTMVIKDGTAYVQAGAGIVYDSDPTLEYEETLHKAKSLLEVWK</sequence>
<gene>
    <name evidence="15 19" type="primary">trpE</name>
    <name evidence="19" type="ORF">EXIGUO9Y_100063</name>
</gene>
<dbReference type="NCBIfam" id="TIGR00564">
    <property type="entry name" value="trpE_most"/>
    <property type="match status" value="1"/>
</dbReference>
<comment type="pathway">
    <text evidence="2 15">Amino-acid biosynthesis; L-tryptophan biosynthesis; L-tryptophan from chorismate: step 1/5.</text>
</comment>
<dbReference type="Pfam" id="PF04715">
    <property type="entry name" value="Anth_synt_I_N"/>
    <property type="match status" value="1"/>
</dbReference>
<evidence type="ECO:0000259" key="18">
    <source>
        <dbReference type="Pfam" id="PF04715"/>
    </source>
</evidence>
<evidence type="ECO:0000256" key="16">
    <source>
        <dbReference type="SAM" id="Coils"/>
    </source>
</evidence>